<dbReference type="GO" id="GO:0016787">
    <property type="term" value="F:hydrolase activity"/>
    <property type="evidence" value="ECO:0007669"/>
    <property type="project" value="UniProtKB-KW"/>
</dbReference>
<evidence type="ECO:0000313" key="5">
    <source>
        <dbReference type="Proteomes" id="UP000014115"/>
    </source>
</evidence>
<comment type="caution">
    <text evidence="4">The sequence shown here is derived from an EMBL/GenBank/DDBJ whole genome shotgun (WGS) entry which is preliminary data.</text>
</comment>
<accession>K2JMJ5</accession>
<dbReference type="PANTHER" id="PTHR43046:SF14">
    <property type="entry name" value="MUTT_NUDIX FAMILY PROTEIN"/>
    <property type="match status" value="1"/>
</dbReference>
<dbReference type="PROSITE" id="PS00893">
    <property type="entry name" value="NUDIX_BOX"/>
    <property type="match status" value="1"/>
</dbReference>
<dbReference type="PANTHER" id="PTHR43046">
    <property type="entry name" value="GDP-MANNOSE MANNOSYL HYDROLASE"/>
    <property type="match status" value="1"/>
</dbReference>
<dbReference type="CDD" id="cd04690">
    <property type="entry name" value="NUDIX_Hydrolase"/>
    <property type="match status" value="1"/>
</dbReference>
<dbReference type="PATRIC" id="fig|740709.3.peg.802"/>
<sequence>MALALIDKLGWILIADNALLAVRSHGKDKFYLPGGKRDAGESDEQALCREIGEELTVRLRPQSLHFYDELRAQADAKNDGTEVRLRCYFADYDGHLQAAAEIAELAWLSMADLPRCSLALQLLMQQLHQQQRL</sequence>
<protein>
    <recommendedName>
        <fullName evidence="3">Nudix hydrolase domain-containing protein</fullName>
    </recommendedName>
</protein>
<feature type="domain" description="Nudix hydrolase" evidence="3">
    <location>
        <begin position="1"/>
        <end position="129"/>
    </location>
</feature>
<comment type="cofactor">
    <cofactor evidence="1">
        <name>Mg(2+)</name>
        <dbReference type="ChEBI" id="CHEBI:18420"/>
    </cofactor>
</comment>
<dbReference type="AlphaFoldDB" id="K2JMJ5"/>
<dbReference type="InterPro" id="IPR015797">
    <property type="entry name" value="NUDIX_hydrolase-like_dom_sf"/>
</dbReference>
<dbReference type="eggNOG" id="COG0494">
    <property type="taxonomic scope" value="Bacteria"/>
</dbReference>
<dbReference type="Gene3D" id="3.90.79.10">
    <property type="entry name" value="Nucleoside Triphosphate Pyrophosphohydrolase"/>
    <property type="match status" value="1"/>
</dbReference>
<dbReference type="InterPro" id="IPR000086">
    <property type="entry name" value="NUDIX_hydrolase_dom"/>
</dbReference>
<dbReference type="Proteomes" id="UP000014115">
    <property type="component" value="Unassembled WGS sequence"/>
</dbReference>
<organism evidence="4 5">
    <name type="scientific">Idiomarina xiamenensis 10-D-4</name>
    <dbReference type="NCBI Taxonomy" id="740709"/>
    <lineage>
        <taxon>Bacteria</taxon>
        <taxon>Pseudomonadati</taxon>
        <taxon>Pseudomonadota</taxon>
        <taxon>Gammaproteobacteria</taxon>
        <taxon>Alteromonadales</taxon>
        <taxon>Idiomarinaceae</taxon>
        <taxon>Idiomarina</taxon>
    </lineage>
</organism>
<evidence type="ECO:0000256" key="1">
    <source>
        <dbReference type="ARBA" id="ARBA00001946"/>
    </source>
</evidence>
<gene>
    <name evidence="4" type="ORF">A10D4_03960</name>
</gene>
<dbReference type="RefSeq" id="WP_008487877.1">
    <property type="nucleotide sequence ID" value="NZ_AMRG01000004.1"/>
</dbReference>
<evidence type="ECO:0000313" key="4">
    <source>
        <dbReference type="EMBL" id="EKE84736.1"/>
    </source>
</evidence>
<dbReference type="STRING" id="740709.A10D4_03960"/>
<dbReference type="InterPro" id="IPR020084">
    <property type="entry name" value="NUDIX_hydrolase_CS"/>
</dbReference>
<name>K2JMJ5_9GAMM</name>
<reference evidence="4 5" key="1">
    <citation type="journal article" date="2012" name="J. Bacteriol.">
        <title>Genome Sequence of Idiomarina xiamenensis Type Strain 10-D-4.</title>
        <authorList>
            <person name="Lai Q."/>
            <person name="Wang L."/>
            <person name="Wang W."/>
            <person name="Shao Z."/>
        </authorList>
    </citation>
    <scope>NUCLEOTIDE SEQUENCE [LARGE SCALE GENOMIC DNA]</scope>
    <source>
        <strain evidence="4 5">10-D-4</strain>
    </source>
</reference>
<keyword evidence="2" id="KW-0378">Hydrolase</keyword>
<dbReference type="EMBL" id="AMRG01000004">
    <property type="protein sequence ID" value="EKE84736.1"/>
    <property type="molecule type" value="Genomic_DNA"/>
</dbReference>
<proteinExistence type="predicted"/>
<dbReference type="SUPFAM" id="SSF55811">
    <property type="entry name" value="Nudix"/>
    <property type="match status" value="1"/>
</dbReference>
<keyword evidence="5" id="KW-1185">Reference proteome</keyword>
<dbReference type="Pfam" id="PF00293">
    <property type="entry name" value="NUDIX"/>
    <property type="match status" value="1"/>
</dbReference>
<evidence type="ECO:0000256" key="2">
    <source>
        <dbReference type="ARBA" id="ARBA00022801"/>
    </source>
</evidence>
<dbReference type="OrthoDB" id="9801098at2"/>
<evidence type="ECO:0000259" key="3">
    <source>
        <dbReference type="PROSITE" id="PS51462"/>
    </source>
</evidence>
<dbReference type="PROSITE" id="PS51462">
    <property type="entry name" value="NUDIX"/>
    <property type="match status" value="1"/>
</dbReference>